<feature type="compositionally biased region" description="Polar residues" evidence="1">
    <location>
        <begin position="38"/>
        <end position="47"/>
    </location>
</feature>
<organism evidence="2 3">
    <name type="scientific">Methylobacterium nodulans (strain LMG 21967 / CNCM I-2342 / ORS 2060)</name>
    <dbReference type="NCBI Taxonomy" id="460265"/>
    <lineage>
        <taxon>Bacteria</taxon>
        <taxon>Pseudomonadati</taxon>
        <taxon>Pseudomonadota</taxon>
        <taxon>Alphaproteobacteria</taxon>
        <taxon>Hyphomicrobiales</taxon>
        <taxon>Methylobacteriaceae</taxon>
        <taxon>Methylobacterium</taxon>
    </lineage>
</organism>
<evidence type="ECO:0000256" key="1">
    <source>
        <dbReference type="SAM" id="MobiDB-lite"/>
    </source>
</evidence>
<gene>
    <name evidence="2" type="ordered locus">Mnod_1352</name>
</gene>
<accession>B8IM07</accession>
<dbReference type="AlphaFoldDB" id="B8IM07"/>
<evidence type="ECO:0000313" key="2">
    <source>
        <dbReference type="EMBL" id="ACL56351.1"/>
    </source>
</evidence>
<dbReference type="HOGENOM" id="CLU_3170133_0_0_5"/>
<dbReference type="KEGG" id="mno:Mnod_1352"/>
<feature type="region of interest" description="Disordered" evidence="1">
    <location>
        <begin position="15"/>
        <end position="47"/>
    </location>
</feature>
<protein>
    <submittedName>
        <fullName evidence="2">Uncharacterized protein</fullName>
    </submittedName>
</protein>
<sequence length="47" mass="4905">MLVIRFSIDLFRDEDARDPLSHSGEGIPPGGYAAAGTPVSSHSGPHS</sequence>
<name>B8IM07_METNO</name>
<dbReference type="Proteomes" id="UP000008207">
    <property type="component" value="Chromosome"/>
</dbReference>
<reference evidence="2 3" key="1">
    <citation type="submission" date="2009-01" db="EMBL/GenBank/DDBJ databases">
        <title>Complete sequence of chromosome of Methylobacterium nodulans ORS 2060.</title>
        <authorList>
            <consortium name="US DOE Joint Genome Institute"/>
            <person name="Lucas S."/>
            <person name="Copeland A."/>
            <person name="Lapidus A."/>
            <person name="Glavina del Rio T."/>
            <person name="Dalin E."/>
            <person name="Tice H."/>
            <person name="Bruce D."/>
            <person name="Goodwin L."/>
            <person name="Pitluck S."/>
            <person name="Sims D."/>
            <person name="Brettin T."/>
            <person name="Detter J.C."/>
            <person name="Han C."/>
            <person name="Larimer F."/>
            <person name="Land M."/>
            <person name="Hauser L."/>
            <person name="Kyrpides N."/>
            <person name="Ivanova N."/>
            <person name="Marx C.J."/>
            <person name="Richardson P."/>
        </authorList>
    </citation>
    <scope>NUCLEOTIDE SEQUENCE [LARGE SCALE GENOMIC DNA]</scope>
    <source>
        <strain evidence="3">LMG 21967 / CNCM I-2342 / ORS 2060</strain>
    </source>
</reference>
<keyword evidence="3" id="KW-1185">Reference proteome</keyword>
<dbReference type="EMBL" id="CP001349">
    <property type="protein sequence ID" value="ACL56351.1"/>
    <property type="molecule type" value="Genomic_DNA"/>
</dbReference>
<proteinExistence type="predicted"/>
<evidence type="ECO:0000313" key="3">
    <source>
        <dbReference type="Proteomes" id="UP000008207"/>
    </source>
</evidence>